<evidence type="ECO:0000313" key="2">
    <source>
        <dbReference type="Proteomes" id="UP000289340"/>
    </source>
</evidence>
<reference evidence="1 2" key="1">
    <citation type="submission" date="2018-09" db="EMBL/GenBank/DDBJ databases">
        <title>A high-quality reference genome of wild soybean provides a powerful tool to mine soybean genomes.</title>
        <authorList>
            <person name="Xie M."/>
            <person name="Chung C.Y.L."/>
            <person name="Li M.-W."/>
            <person name="Wong F.-L."/>
            <person name="Chan T.-F."/>
            <person name="Lam H.-M."/>
        </authorList>
    </citation>
    <scope>NUCLEOTIDE SEQUENCE [LARGE SCALE GENOMIC DNA]</scope>
    <source>
        <strain evidence="2">cv. W05</strain>
        <tissue evidence="1">Hypocotyl of etiolated seedlings</tissue>
    </source>
</reference>
<dbReference type="Gene3D" id="2.40.50.140">
    <property type="entry name" value="Nucleic acid-binding proteins"/>
    <property type="match status" value="1"/>
</dbReference>
<sequence length="226" mass="25768">NNSGIIVNCTLWEDFAFLLKDYLDKHENVPVILLLHLEKIKETQGAYGVSIQNSMYGSRLFTNEDLKDIEDYKNGVLIKERASEIKQQMIDEEGEFDSKDIPEAIDRILGKKLAFRFKAIPNNTRYSMSQISEDEDLIMLLLKRLPTYELARIELEMSDSSVKHGDDIAYIQSLLAIGDFDHESSKSVTPAKRGFMISESQLESVPFEDLSLIQLSCSKLSKHIKS</sequence>
<feature type="non-terminal residue" evidence="1">
    <location>
        <position position="1"/>
    </location>
</feature>
<dbReference type="InterPro" id="IPR012340">
    <property type="entry name" value="NA-bd_OB-fold"/>
</dbReference>
<protein>
    <submittedName>
        <fullName evidence="1">Uncharacterized protein</fullName>
    </submittedName>
</protein>
<accession>A0A445GHL1</accession>
<dbReference type="EMBL" id="QZWG01000016">
    <property type="protein sequence ID" value="RZB60727.1"/>
    <property type="molecule type" value="Genomic_DNA"/>
</dbReference>
<gene>
    <name evidence="1" type="ORF">D0Y65_043473</name>
</gene>
<proteinExistence type="predicted"/>
<name>A0A445GHL1_GLYSO</name>
<dbReference type="AlphaFoldDB" id="A0A445GHL1"/>
<dbReference type="Proteomes" id="UP000289340">
    <property type="component" value="Chromosome 16"/>
</dbReference>
<keyword evidence="2" id="KW-1185">Reference proteome</keyword>
<organism evidence="1 2">
    <name type="scientific">Glycine soja</name>
    <name type="common">Wild soybean</name>
    <dbReference type="NCBI Taxonomy" id="3848"/>
    <lineage>
        <taxon>Eukaryota</taxon>
        <taxon>Viridiplantae</taxon>
        <taxon>Streptophyta</taxon>
        <taxon>Embryophyta</taxon>
        <taxon>Tracheophyta</taxon>
        <taxon>Spermatophyta</taxon>
        <taxon>Magnoliopsida</taxon>
        <taxon>eudicotyledons</taxon>
        <taxon>Gunneridae</taxon>
        <taxon>Pentapetalae</taxon>
        <taxon>rosids</taxon>
        <taxon>fabids</taxon>
        <taxon>Fabales</taxon>
        <taxon>Fabaceae</taxon>
        <taxon>Papilionoideae</taxon>
        <taxon>50 kb inversion clade</taxon>
        <taxon>NPAAA clade</taxon>
        <taxon>indigoferoid/millettioid clade</taxon>
        <taxon>Phaseoleae</taxon>
        <taxon>Glycine</taxon>
        <taxon>Glycine subgen. Soja</taxon>
    </lineage>
</organism>
<comment type="caution">
    <text evidence="1">The sequence shown here is derived from an EMBL/GenBank/DDBJ whole genome shotgun (WGS) entry which is preliminary data.</text>
</comment>
<evidence type="ECO:0000313" key="1">
    <source>
        <dbReference type="EMBL" id="RZB60727.1"/>
    </source>
</evidence>